<evidence type="ECO:0000256" key="4">
    <source>
        <dbReference type="ARBA" id="ARBA00023040"/>
    </source>
</evidence>
<feature type="transmembrane region" description="Helical" evidence="9">
    <location>
        <begin position="57"/>
        <end position="79"/>
    </location>
</feature>
<evidence type="ECO:0000256" key="2">
    <source>
        <dbReference type="ARBA" id="ARBA00022692"/>
    </source>
</evidence>
<dbReference type="InterPro" id="IPR000276">
    <property type="entry name" value="GPCR_Rhodpsn"/>
</dbReference>
<dbReference type="EMBL" id="QBIY01012775">
    <property type="protein sequence ID" value="RXN16673.1"/>
    <property type="molecule type" value="Genomic_DNA"/>
</dbReference>
<evidence type="ECO:0000313" key="12">
    <source>
        <dbReference type="EMBL" id="RXN16673.1"/>
    </source>
</evidence>
<accession>A0A498MA65</accession>
<dbReference type="PRINTS" id="PR00237">
    <property type="entry name" value="GPCRRHODOPSN"/>
</dbReference>
<dbReference type="InterPro" id="IPR000826">
    <property type="entry name" value="Formyl_rcpt-rel"/>
</dbReference>
<keyword evidence="7" id="KW-0807">Transducer</keyword>
<feature type="domain" description="G-protein coupled receptors family 1 profile" evidence="10">
    <location>
        <begin position="37"/>
        <end position="253"/>
    </location>
</feature>
<keyword evidence="6 12" id="KW-0675">Receptor</keyword>
<dbReference type="AlphaFoldDB" id="A0A498MA65"/>
<dbReference type="Pfam" id="PF00001">
    <property type="entry name" value="7tm_1"/>
    <property type="match status" value="1"/>
</dbReference>
<dbReference type="GO" id="GO:0007204">
    <property type="term" value="P:positive regulation of cytosolic calcium ion concentration"/>
    <property type="evidence" value="ECO:0007669"/>
    <property type="project" value="TreeGrafter"/>
</dbReference>
<gene>
    <name evidence="13" type="ORF">ROHU_003821</name>
    <name evidence="11" type="ORF">ROHU_011513</name>
    <name evidence="12" type="ORF">ROHU_027408</name>
</gene>
<keyword evidence="3 9" id="KW-1133">Transmembrane helix</keyword>
<dbReference type="GO" id="GO:0004930">
    <property type="term" value="F:G protein-coupled receptor activity"/>
    <property type="evidence" value="ECO:0007669"/>
    <property type="project" value="UniProtKB-KW"/>
</dbReference>
<evidence type="ECO:0000256" key="9">
    <source>
        <dbReference type="SAM" id="Phobius"/>
    </source>
</evidence>
<feature type="transmembrane region" description="Helical" evidence="9">
    <location>
        <begin position="134"/>
        <end position="153"/>
    </location>
</feature>
<evidence type="ECO:0000313" key="13">
    <source>
        <dbReference type="EMBL" id="RXN35129.1"/>
    </source>
</evidence>
<protein>
    <submittedName>
        <fullName evidence="12">C3a anaphylatoxin chemotactic receptor-like protein</fullName>
    </submittedName>
</protein>
<evidence type="ECO:0000256" key="8">
    <source>
        <dbReference type="ARBA" id="ARBA00025736"/>
    </source>
</evidence>
<evidence type="ECO:0000256" key="3">
    <source>
        <dbReference type="ARBA" id="ARBA00022989"/>
    </source>
</evidence>
<dbReference type="Proteomes" id="UP000290572">
    <property type="component" value="Unassembled WGS sequence"/>
</dbReference>
<feature type="transmembrane region" description="Helical" evidence="9">
    <location>
        <begin position="165"/>
        <end position="187"/>
    </location>
</feature>
<feature type="transmembrane region" description="Helical" evidence="9">
    <location>
        <begin position="236"/>
        <end position="256"/>
    </location>
</feature>
<dbReference type="PROSITE" id="PS50262">
    <property type="entry name" value="G_PROTEIN_RECEP_F1_2"/>
    <property type="match status" value="1"/>
</dbReference>
<dbReference type="STRING" id="84645.A0A498MA65"/>
<proteinExistence type="inferred from homology"/>
<keyword evidence="2 9" id="KW-0812">Transmembrane</keyword>
<dbReference type="Gene3D" id="1.20.1070.10">
    <property type="entry name" value="Rhodopsin 7-helix transmembrane proteins"/>
    <property type="match status" value="1"/>
</dbReference>
<dbReference type="EMBL" id="QBIY01013308">
    <property type="protein sequence ID" value="RXN08588.1"/>
    <property type="molecule type" value="Genomic_DNA"/>
</dbReference>
<name>A0A498MA65_LABRO</name>
<feature type="transmembrane region" description="Helical" evidence="9">
    <location>
        <begin position="99"/>
        <end position="122"/>
    </location>
</feature>
<evidence type="ECO:0000256" key="6">
    <source>
        <dbReference type="ARBA" id="ARBA00023170"/>
    </source>
</evidence>
<dbReference type="GO" id="GO:0005886">
    <property type="term" value="C:plasma membrane"/>
    <property type="evidence" value="ECO:0007669"/>
    <property type="project" value="TreeGrafter"/>
</dbReference>
<dbReference type="SUPFAM" id="SSF81321">
    <property type="entry name" value="Family A G protein-coupled receptor-like"/>
    <property type="match status" value="1"/>
</dbReference>
<comment type="subcellular location">
    <subcellularLocation>
        <location evidence="1">Membrane</location>
        <topology evidence="1">Multi-pass membrane protein</topology>
    </subcellularLocation>
</comment>
<dbReference type="InterPro" id="IPR017452">
    <property type="entry name" value="GPCR_Rhodpsn_7TM"/>
</dbReference>
<feature type="transmembrane region" description="Helical" evidence="9">
    <location>
        <begin position="20"/>
        <end position="45"/>
    </location>
</feature>
<comment type="similarity">
    <text evidence="8">Belongs to the chemokine-like receptor (CMKLR) family.</text>
</comment>
<dbReference type="GO" id="GO:0004875">
    <property type="term" value="F:complement receptor activity"/>
    <property type="evidence" value="ECO:0007669"/>
    <property type="project" value="TreeGrafter"/>
</dbReference>
<organism evidence="12 14">
    <name type="scientific">Labeo rohita</name>
    <name type="common">Indian major carp</name>
    <name type="synonym">Cyprinus rohita</name>
    <dbReference type="NCBI Taxonomy" id="84645"/>
    <lineage>
        <taxon>Eukaryota</taxon>
        <taxon>Metazoa</taxon>
        <taxon>Chordata</taxon>
        <taxon>Craniata</taxon>
        <taxon>Vertebrata</taxon>
        <taxon>Euteleostomi</taxon>
        <taxon>Actinopterygii</taxon>
        <taxon>Neopterygii</taxon>
        <taxon>Teleostei</taxon>
        <taxon>Ostariophysi</taxon>
        <taxon>Cypriniformes</taxon>
        <taxon>Cyprinidae</taxon>
        <taxon>Labeoninae</taxon>
        <taxon>Labeonini</taxon>
        <taxon>Labeo</taxon>
    </lineage>
</organism>
<sequence>MTGSTAQNNTMEQKELTNLVIFSSCISLATIVVGLIGNGIVIFLTGCRMKMTVNVMWFLNLAVADFIYLLFSCTEHLSVLGQWKSELLDNFIKMSSVNLFASIFFLVVISLDRCLCTWMVVWARNRRTLLGARIICIIVWVSSIGCSIPYYIMVHNDLYLITYEFTVGFLMPFLIIASSYIAIGVRIKHFKSRKQLRSYRVIITVILAFFICWFPYHVWSFNSVTAEKKDQDVFKIVSYYLVDLNSCLNPFLYVFMCDEYKKKLKRSLQLVLETAFAEDHLDFSADGSGRAGQENQTEVLEI</sequence>
<keyword evidence="4" id="KW-0297">G-protein coupled receptor</keyword>
<keyword evidence="5 9" id="KW-0472">Membrane</keyword>
<evidence type="ECO:0000256" key="5">
    <source>
        <dbReference type="ARBA" id="ARBA00023136"/>
    </source>
</evidence>
<evidence type="ECO:0000313" key="14">
    <source>
        <dbReference type="Proteomes" id="UP000290572"/>
    </source>
</evidence>
<evidence type="ECO:0000259" key="10">
    <source>
        <dbReference type="PROSITE" id="PS50262"/>
    </source>
</evidence>
<dbReference type="GO" id="GO:0006954">
    <property type="term" value="P:inflammatory response"/>
    <property type="evidence" value="ECO:0007669"/>
    <property type="project" value="TreeGrafter"/>
</dbReference>
<reference evidence="12 14" key="1">
    <citation type="submission" date="2018-03" db="EMBL/GenBank/DDBJ databases">
        <title>Draft genome sequence of Rohu Carp (Labeo rohita).</title>
        <authorList>
            <person name="Das P."/>
            <person name="Kushwaha B."/>
            <person name="Joshi C.G."/>
            <person name="Kumar D."/>
            <person name="Nagpure N.S."/>
            <person name="Sahoo L."/>
            <person name="Das S.P."/>
            <person name="Bit A."/>
            <person name="Patnaik S."/>
            <person name="Meher P.K."/>
            <person name="Jayasankar P."/>
            <person name="Koringa P.G."/>
            <person name="Patel N.V."/>
            <person name="Hinsu A.T."/>
            <person name="Kumar R."/>
            <person name="Pandey M."/>
            <person name="Agarwal S."/>
            <person name="Srivastava S."/>
            <person name="Singh M."/>
            <person name="Iquebal M.A."/>
            <person name="Jaiswal S."/>
            <person name="Angadi U.B."/>
            <person name="Kumar N."/>
            <person name="Raza M."/>
            <person name="Shah T.M."/>
            <person name="Rai A."/>
            <person name="Jena J.K."/>
        </authorList>
    </citation>
    <scope>NUCLEOTIDE SEQUENCE [LARGE SCALE GENOMIC DNA]</scope>
    <source>
        <strain evidence="12">DASCIFA01</strain>
        <tissue evidence="12">Testis</tissue>
    </source>
</reference>
<feature type="transmembrane region" description="Helical" evidence="9">
    <location>
        <begin position="199"/>
        <end position="216"/>
    </location>
</feature>
<dbReference type="GO" id="GO:0007200">
    <property type="term" value="P:phospholipase C-activating G protein-coupled receptor signaling pathway"/>
    <property type="evidence" value="ECO:0007669"/>
    <property type="project" value="TreeGrafter"/>
</dbReference>
<comment type="caution">
    <text evidence="12">The sequence shown here is derived from an EMBL/GenBank/DDBJ whole genome shotgun (WGS) entry which is preliminary data.</text>
</comment>
<dbReference type="PANTHER" id="PTHR24225">
    <property type="entry name" value="CHEMOTACTIC RECEPTOR"/>
    <property type="match status" value="1"/>
</dbReference>
<evidence type="ECO:0000313" key="11">
    <source>
        <dbReference type="EMBL" id="RXN08588.1"/>
    </source>
</evidence>
<dbReference type="EMBL" id="QBIY01011134">
    <property type="protein sequence ID" value="RXN35129.1"/>
    <property type="molecule type" value="Genomic_DNA"/>
</dbReference>
<evidence type="ECO:0000256" key="1">
    <source>
        <dbReference type="ARBA" id="ARBA00004141"/>
    </source>
</evidence>
<keyword evidence="14" id="KW-1185">Reference proteome</keyword>
<evidence type="ECO:0000256" key="7">
    <source>
        <dbReference type="ARBA" id="ARBA00023224"/>
    </source>
</evidence>
<dbReference type="PANTHER" id="PTHR24225:SF68">
    <property type="entry name" value="C3A ANAPHYLATOXIN CHEMOTACTIC RECEPTOR-LIKE-RELATED"/>
    <property type="match status" value="1"/>
</dbReference>